<sequence length="84" mass="9017">MNGSADAVETLRQSTPRFEGWNLAPLAGVPLAGLLFVNRCNTIADSWADCAGVLRDVLRGDSSRLHRAADNYIAAEQTSTMRGP</sequence>
<proteinExistence type="predicted"/>
<evidence type="ECO:0000313" key="1">
    <source>
        <dbReference type="EMBL" id="SDQ42930.1"/>
    </source>
</evidence>
<accession>A0A1H1ATH1</accession>
<evidence type="ECO:0000313" key="2">
    <source>
        <dbReference type="Proteomes" id="UP000217103"/>
    </source>
</evidence>
<reference evidence="1 2" key="1">
    <citation type="submission" date="2016-10" db="EMBL/GenBank/DDBJ databases">
        <authorList>
            <person name="de Groot N.N."/>
        </authorList>
    </citation>
    <scope>NUCLEOTIDE SEQUENCE [LARGE SCALE GENOMIC DNA]</scope>
    <source>
        <strain evidence="1 2">DSM 43794</strain>
    </source>
</reference>
<name>A0A1H1ATH1_9ACTN</name>
<organism evidence="1 2">
    <name type="scientific">Thermostaphylospora chromogena</name>
    <dbReference type="NCBI Taxonomy" id="35622"/>
    <lineage>
        <taxon>Bacteria</taxon>
        <taxon>Bacillati</taxon>
        <taxon>Actinomycetota</taxon>
        <taxon>Actinomycetes</taxon>
        <taxon>Streptosporangiales</taxon>
        <taxon>Thermomonosporaceae</taxon>
        <taxon>Thermostaphylospora</taxon>
    </lineage>
</organism>
<dbReference type="Proteomes" id="UP000217103">
    <property type="component" value="Unassembled WGS sequence"/>
</dbReference>
<dbReference type="AlphaFoldDB" id="A0A1H1ATH1"/>
<gene>
    <name evidence="1" type="ORF">SAMN04489764_0645</name>
</gene>
<dbReference type="EMBL" id="FNKK01000002">
    <property type="protein sequence ID" value="SDQ42930.1"/>
    <property type="molecule type" value="Genomic_DNA"/>
</dbReference>
<dbReference type="STRING" id="35622.SAMN04489764_0645"/>
<evidence type="ECO:0008006" key="3">
    <source>
        <dbReference type="Google" id="ProtNLM"/>
    </source>
</evidence>
<dbReference type="OrthoDB" id="3538129at2"/>
<keyword evidence="2" id="KW-1185">Reference proteome</keyword>
<protein>
    <recommendedName>
        <fullName evidence="3">Excreted virulence factor EspC, type VII ESX diderm</fullName>
    </recommendedName>
</protein>